<name>A0A816AK19_9BILA</name>
<keyword evidence="1" id="KW-0472">Membrane</keyword>
<organism evidence="3 10">
    <name type="scientific">Rotaria magnacalcarata</name>
    <dbReference type="NCBI Taxonomy" id="392030"/>
    <lineage>
        <taxon>Eukaryota</taxon>
        <taxon>Metazoa</taxon>
        <taxon>Spiralia</taxon>
        <taxon>Gnathifera</taxon>
        <taxon>Rotifera</taxon>
        <taxon>Eurotatoria</taxon>
        <taxon>Bdelloidea</taxon>
        <taxon>Philodinida</taxon>
        <taxon>Philodinidae</taxon>
        <taxon>Rotaria</taxon>
    </lineage>
</organism>
<dbReference type="EMBL" id="CAJNOW010002556">
    <property type="protein sequence ID" value="CAF1356736.1"/>
    <property type="molecule type" value="Genomic_DNA"/>
</dbReference>
<dbReference type="EMBL" id="CAJNOV010017007">
    <property type="protein sequence ID" value="CAF1598546.1"/>
    <property type="molecule type" value="Genomic_DNA"/>
</dbReference>
<evidence type="ECO:0000313" key="5">
    <source>
        <dbReference type="EMBL" id="CAF2157572.1"/>
    </source>
</evidence>
<evidence type="ECO:0000313" key="10">
    <source>
        <dbReference type="Proteomes" id="UP000663855"/>
    </source>
</evidence>
<keyword evidence="11" id="KW-1185">Reference proteome</keyword>
<evidence type="ECO:0000313" key="11">
    <source>
        <dbReference type="Proteomes" id="UP000663866"/>
    </source>
</evidence>
<dbReference type="AlphaFoldDB" id="A0A816AK19"/>
<reference evidence="3" key="1">
    <citation type="submission" date="2021-02" db="EMBL/GenBank/DDBJ databases">
        <authorList>
            <person name="Nowell W R."/>
        </authorList>
    </citation>
    <scope>NUCLEOTIDE SEQUENCE</scope>
</reference>
<dbReference type="Proteomes" id="UP000663855">
    <property type="component" value="Unassembled WGS sequence"/>
</dbReference>
<proteinExistence type="predicted"/>
<keyword evidence="1" id="KW-1133">Transmembrane helix</keyword>
<dbReference type="EMBL" id="CAJNRF010014494">
    <property type="protein sequence ID" value="CAF2157572.1"/>
    <property type="molecule type" value="Genomic_DNA"/>
</dbReference>
<evidence type="ECO:0000313" key="8">
    <source>
        <dbReference type="EMBL" id="CAF3994382.1"/>
    </source>
</evidence>
<sequence length="174" mass="18424">MASVGPILAIVSGCIMLLTFILYVVSNALPEWGVSESQSEKATIGLWRACISINGPTKCGNIISDCELYRGQAIQRCHKMIAARAFVTIACILSALSAVCIFTYIIIQTETNQILFMISKVLPILSFIAGIIGLAVGIAFITSSDSVKLSSATFVDIVAVAINVIGAILAVLVR</sequence>
<dbReference type="EMBL" id="CAJOBF010001909">
    <property type="protein sequence ID" value="CAF3994382.1"/>
    <property type="molecule type" value="Genomic_DNA"/>
</dbReference>
<evidence type="ECO:0000313" key="3">
    <source>
        <dbReference type="EMBL" id="CAF1598546.1"/>
    </source>
</evidence>
<dbReference type="Proteomes" id="UP000663824">
    <property type="component" value="Unassembled WGS sequence"/>
</dbReference>
<dbReference type="EMBL" id="CAJNRE010016310">
    <property type="protein sequence ID" value="CAF2145297.1"/>
    <property type="molecule type" value="Genomic_DNA"/>
</dbReference>
<feature type="transmembrane region" description="Helical" evidence="1">
    <location>
        <begin position="153"/>
        <end position="173"/>
    </location>
</feature>
<feature type="transmembrane region" description="Helical" evidence="1">
    <location>
        <begin position="85"/>
        <end position="107"/>
    </location>
</feature>
<dbReference type="Proteomes" id="UP000663856">
    <property type="component" value="Unassembled WGS sequence"/>
</dbReference>
<dbReference type="EMBL" id="CAJOBI010007087">
    <property type="protein sequence ID" value="CAF4077165.1"/>
    <property type="molecule type" value="Genomic_DNA"/>
</dbReference>
<gene>
    <name evidence="3" type="ORF">CJN711_LOCUS34865</name>
    <name evidence="2" type="ORF">KQP761_LOCUS7524</name>
    <name evidence="4" type="ORF">MBJ925_LOCUS30200</name>
    <name evidence="7" type="ORF">OVN521_LOCUS11279</name>
    <name evidence="9" type="ORF">SMN809_LOCUS16092</name>
    <name evidence="8" type="ORF">UXM345_LOCUS15798</name>
    <name evidence="5" type="ORF">WKI299_LOCUS31698</name>
    <name evidence="6" type="ORF">XDN619_LOCUS30946</name>
</gene>
<evidence type="ECO:0000313" key="6">
    <source>
        <dbReference type="EMBL" id="CAF2166370.1"/>
    </source>
</evidence>
<evidence type="ECO:0000256" key="1">
    <source>
        <dbReference type="SAM" id="Phobius"/>
    </source>
</evidence>
<protein>
    <recommendedName>
        <fullName evidence="12">Claudin</fullName>
    </recommendedName>
</protein>
<evidence type="ECO:0000313" key="4">
    <source>
        <dbReference type="EMBL" id="CAF2145297.1"/>
    </source>
</evidence>
<evidence type="ECO:0008006" key="12">
    <source>
        <dbReference type="Google" id="ProtNLM"/>
    </source>
</evidence>
<dbReference type="EMBL" id="CAJNRG010015366">
    <property type="protein sequence ID" value="CAF2166370.1"/>
    <property type="molecule type" value="Genomic_DNA"/>
</dbReference>
<dbReference type="Proteomes" id="UP000663834">
    <property type="component" value="Unassembled WGS sequence"/>
</dbReference>
<dbReference type="Gene3D" id="1.20.140.150">
    <property type="match status" value="1"/>
</dbReference>
<dbReference type="Proteomes" id="UP000663866">
    <property type="component" value="Unassembled WGS sequence"/>
</dbReference>
<feature type="transmembrane region" description="Helical" evidence="1">
    <location>
        <begin position="113"/>
        <end position="141"/>
    </location>
</feature>
<dbReference type="Proteomes" id="UP000676336">
    <property type="component" value="Unassembled WGS sequence"/>
</dbReference>
<evidence type="ECO:0000313" key="2">
    <source>
        <dbReference type="EMBL" id="CAF1356736.1"/>
    </source>
</evidence>
<dbReference type="OrthoDB" id="10057558at2759"/>
<keyword evidence="1" id="KW-0812">Transmembrane</keyword>
<comment type="caution">
    <text evidence="3">The sequence shown here is derived from an EMBL/GenBank/DDBJ whole genome shotgun (WGS) entry which is preliminary data.</text>
</comment>
<accession>A0A816AK19</accession>
<dbReference type="Proteomes" id="UP000663842">
    <property type="component" value="Unassembled WGS sequence"/>
</dbReference>
<evidence type="ECO:0000313" key="9">
    <source>
        <dbReference type="EMBL" id="CAF4077165.1"/>
    </source>
</evidence>
<dbReference type="Proteomes" id="UP000663887">
    <property type="component" value="Unassembled WGS sequence"/>
</dbReference>
<dbReference type="EMBL" id="CAJOBG010001489">
    <property type="protein sequence ID" value="CAF3933685.1"/>
    <property type="molecule type" value="Genomic_DNA"/>
</dbReference>
<feature type="transmembrane region" description="Helical" evidence="1">
    <location>
        <begin position="6"/>
        <end position="25"/>
    </location>
</feature>
<evidence type="ECO:0000313" key="7">
    <source>
        <dbReference type="EMBL" id="CAF3933685.1"/>
    </source>
</evidence>